<sequence length="723" mass="80725">MDNAEFPKQPINVIEFEPPARQVGLPDLPPFKRPEVQRPLSVPSVDQKAPASTESKDYLHLYKKLIPMIKRAAATAKNLRNDYREYREMSADPRTQLQRQARRREIFGWKPKGLLWRALGKTAVRGIAVGILGISATTAVIHLTNPDTADIFSRTLQAETSQITDGDGNLVQEIVAPTLGRRTEVGLNDVSPNLINATVATEDKLFWGDWKLDLAYGVSRAAWQLLQESWQTGRPTLVSGGSTIAQQVGRNLYELHYLFDQSQEIGGQFGEFVRKAREIVLAAEINRNFSKNEILELYLNNNYYGYGAYGVEAASKTFFGESAKNLTLMEGAFLAGNTQGPEIYDPYNNREVVNERVRQVLELVKNNYGSESCSGVTGKACYTYQEIENAINEIENYQFQTPPQGFDHTAWVDMVEGQLHEIFPGDSFYTAGVIVKTTIDQSVQKRVDEALSQTFATDSIVIWDKNGAIQAIGGDVFPDKITIRTPDGVFSLLEFAEGYEFSRGNIVSLHAIDKITKIKNGKVVAENPPLVKTSLESDIAVDQSSVGETVTLPDNKSSAVRGYSQTADGFRYNWIIGEKNGRNFIYWTSDKDPQTALLTFQDIVNRINSGKASQVNPDILKSSSRSVLPGAKKRRESLVNIVFDERKGAFVLDLPPISASMSTLLPGYTFRDLGNEEHVNKEMLLNLQNSHRKNEQVRKSQNAKLREDARRAGVDIPRSRGRI</sequence>
<evidence type="ECO:0000256" key="5">
    <source>
        <dbReference type="ARBA" id="ARBA00023268"/>
    </source>
</evidence>
<gene>
    <name evidence="10" type="ORF">A3D03_01665</name>
</gene>
<dbReference type="STRING" id="1798384.A3D03_01665"/>
<evidence type="ECO:0000256" key="4">
    <source>
        <dbReference type="ARBA" id="ARBA00022679"/>
    </source>
</evidence>
<dbReference type="SUPFAM" id="SSF53955">
    <property type="entry name" value="Lysozyme-like"/>
    <property type="match status" value="1"/>
</dbReference>
<dbReference type="InterPro" id="IPR012338">
    <property type="entry name" value="Beta-lactam/transpept-like"/>
</dbReference>
<proteinExistence type="predicted"/>
<name>A0A1F6A729_9BACT</name>
<dbReference type="InterPro" id="IPR001264">
    <property type="entry name" value="Glyco_trans_51"/>
</dbReference>
<evidence type="ECO:0000256" key="8">
    <source>
        <dbReference type="SAM" id="MobiDB-lite"/>
    </source>
</evidence>
<evidence type="ECO:0000256" key="1">
    <source>
        <dbReference type="ARBA" id="ARBA00022645"/>
    </source>
</evidence>
<protein>
    <recommendedName>
        <fullName evidence="6">peptidoglycan glycosyltransferase</fullName>
        <ecNumber evidence="6">2.4.99.28</ecNumber>
    </recommendedName>
</protein>
<evidence type="ECO:0000256" key="2">
    <source>
        <dbReference type="ARBA" id="ARBA00022670"/>
    </source>
</evidence>
<dbReference type="EC" id="2.4.99.28" evidence="6"/>
<evidence type="ECO:0000256" key="7">
    <source>
        <dbReference type="ARBA" id="ARBA00049902"/>
    </source>
</evidence>
<keyword evidence="3" id="KW-0328">Glycosyltransferase</keyword>
<comment type="catalytic activity">
    <reaction evidence="7">
        <text>[GlcNAc-(1-&gt;4)-Mur2Ac(oyl-L-Ala-gamma-D-Glu-L-Lys-D-Ala-D-Ala)](n)-di-trans,octa-cis-undecaprenyl diphosphate + beta-D-GlcNAc-(1-&gt;4)-Mur2Ac(oyl-L-Ala-gamma-D-Glu-L-Lys-D-Ala-D-Ala)-di-trans,octa-cis-undecaprenyl diphosphate = [GlcNAc-(1-&gt;4)-Mur2Ac(oyl-L-Ala-gamma-D-Glu-L-Lys-D-Ala-D-Ala)](n+1)-di-trans,octa-cis-undecaprenyl diphosphate + di-trans,octa-cis-undecaprenyl diphosphate + H(+)</text>
        <dbReference type="Rhea" id="RHEA:23708"/>
        <dbReference type="Rhea" id="RHEA-COMP:9602"/>
        <dbReference type="Rhea" id="RHEA-COMP:9603"/>
        <dbReference type="ChEBI" id="CHEBI:15378"/>
        <dbReference type="ChEBI" id="CHEBI:58405"/>
        <dbReference type="ChEBI" id="CHEBI:60033"/>
        <dbReference type="ChEBI" id="CHEBI:78435"/>
        <dbReference type="EC" id="2.4.99.28"/>
    </reaction>
</comment>
<dbReference type="GO" id="GO:0006508">
    <property type="term" value="P:proteolysis"/>
    <property type="evidence" value="ECO:0007669"/>
    <property type="project" value="UniProtKB-KW"/>
</dbReference>
<dbReference type="Gene3D" id="1.10.3810.10">
    <property type="entry name" value="Biosynthetic peptidoglycan transglycosylase-like"/>
    <property type="match status" value="1"/>
</dbReference>
<dbReference type="Pfam" id="PF00912">
    <property type="entry name" value="Transgly"/>
    <property type="match status" value="1"/>
</dbReference>
<dbReference type="GO" id="GO:0004180">
    <property type="term" value="F:carboxypeptidase activity"/>
    <property type="evidence" value="ECO:0007669"/>
    <property type="project" value="UniProtKB-KW"/>
</dbReference>
<dbReference type="EMBL" id="MFJN01000047">
    <property type="protein sequence ID" value="OGG20426.1"/>
    <property type="molecule type" value="Genomic_DNA"/>
</dbReference>
<dbReference type="PANTHER" id="PTHR32282">
    <property type="entry name" value="BINDING PROTEIN TRANSPEPTIDASE, PUTATIVE-RELATED"/>
    <property type="match status" value="1"/>
</dbReference>
<dbReference type="SUPFAM" id="SSF56601">
    <property type="entry name" value="beta-lactamase/transpeptidase-like"/>
    <property type="match status" value="1"/>
</dbReference>
<feature type="domain" description="Glycosyl transferase family 51" evidence="9">
    <location>
        <begin position="178"/>
        <end position="363"/>
    </location>
</feature>
<feature type="compositionally biased region" description="Basic and acidic residues" evidence="8">
    <location>
        <begin position="692"/>
        <end position="713"/>
    </location>
</feature>
<comment type="caution">
    <text evidence="10">The sequence shown here is derived from an EMBL/GenBank/DDBJ whole genome shotgun (WGS) entry which is preliminary data.</text>
</comment>
<keyword evidence="5" id="KW-0511">Multifunctional enzyme</keyword>
<accession>A0A1F6A729</accession>
<evidence type="ECO:0000256" key="6">
    <source>
        <dbReference type="ARBA" id="ARBA00044770"/>
    </source>
</evidence>
<dbReference type="AlphaFoldDB" id="A0A1F6A729"/>
<feature type="region of interest" description="Disordered" evidence="8">
    <location>
        <begin position="24"/>
        <end position="51"/>
    </location>
</feature>
<evidence type="ECO:0000259" key="9">
    <source>
        <dbReference type="Pfam" id="PF00912"/>
    </source>
</evidence>
<feature type="region of interest" description="Disordered" evidence="8">
    <location>
        <begin position="689"/>
        <end position="723"/>
    </location>
</feature>
<dbReference type="GO" id="GO:0009252">
    <property type="term" value="P:peptidoglycan biosynthetic process"/>
    <property type="evidence" value="ECO:0007669"/>
    <property type="project" value="TreeGrafter"/>
</dbReference>
<keyword evidence="2" id="KW-0645">Protease</keyword>
<dbReference type="InterPro" id="IPR023346">
    <property type="entry name" value="Lysozyme-like_dom_sf"/>
</dbReference>
<dbReference type="GO" id="GO:0030288">
    <property type="term" value="C:outer membrane-bounded periplasmic space"/>
    <property type="evidence" value="ECO:0007669"/>
    <property type="project" value="TreeGrafter"/>
</dbReference>
<organism evidence="10 11">
    <name type="scientific">Candidatus Gottesmanbacteria bacterium RIFCSPHIGHO2_02_FULL_40_13</name>
    <dbReference type="NCBI Taxonomy" id="1798384"/>
    <lineage>
        <taxon>Bacteria</taxon>
        <taxon>Candidatus Gottesmaniibacteriota</taxon>
    </lineage>
</organism>
<keyword evidence="4" id="KW-0808">Transferase</keyword>
<dbReference type="GO" id="GO:0008955">
    <property type="term" value="F:peptidoglycan glycosyltransferase activity"/>
    <property type="evidence" value="ECO:0007669"/>
    <property type="project" value="UniProtKB-EC"/>
</dbReference>
<evidence type="ECO:0000256" key="3">
    <source>
        <dbReference type="ARBA" id="ARBA00022676"/>
    </source>
</evidence>
<evidence type="ECO:0000313" key="10">
    <source>
        <dbReference type="EMBL" id="OGG20426.1"/>
    </source>
</evidence>
<keyword evidence="1" id="KW-0121">Carboxypeptidase</keyword>
<evidence type="ECO:0000313" key="11">
    <source>
        <dbReference type="Proteomes" id="UP000177092"/>
    </source>
</evidence>
<keyword evidence="2" id="KW-0378">Hydrolase</keyword>
<dbReference type="PANTHER" id="PTHR32282:SF33">
    <property type="entry name" value="PEPTIDOGLYCAN GLYCOSYLTRANSFERASE"/>
    <property type="match status" value="1"/>
</dbReference>
<dbReference type="Proteomes" id="UP000177092">
    <property type="component" value="Unassembled WGS sequence"/>
</dbReference>
<dbReference type="InterPro" id="IPR050396">
    <property type="entry name" value="Glycosyltr_51/Transpeptidase"/>
</dbReference>
<dbReference type="InterPro" id="IPR036950">
    <property type="entry name" value="PBP_transglycosylase"/>
</dbReference>
<reference evidence="10 11" key="1">
    <citation type="journal article" date="2016" name="Nat. Commun.">
        <title>Thousands of microbial genomes shed light on interconnected biogeochemical processes in an aquifer system.</title>
        <authorList>
            <person name="Anantharaman K."/>
            <person name="Brown C.T."/>
            <person name="Hug L.A."/>
            <person name="Sharon I."/>
            <person name="Castelle C.J."/>
            <person name="Probst A.J."/>
            <person name="Thomas B.C."/>
            <person name="Singh A."/>
            <person name="Wilkins M.J."/>
            <person name="Karaoz U."/>
            <person name="Brodie E.L."/>
            <person name="Williams K.H."/>
            <person name="Hubbard S.S."/>
            <person name="Banfield J.F."/>
        </authorList>
    </citation>
    <scope>NUCLEOTIDE SEQUENCE [LARGE SCALE GENOMIC DNA]</scope>
</reference>